<comment type="caution">
    <text evidence="1">The sequence shown here is derived from an EMBL/GenBank/DDBJ whole genome shotgun (WGS) entry which is preliminary data.</text>
</comment>
<feature type="non-terminal residue" evidence="1">
    <location>
        <position position="36"/>
    </location>
</feature>
<organism evidence="1 2">
    <name type="scientific">Pseudomonas syringae pv. japonica str. M301072</name>
    <dbReference type="NCBI Taxonomy" id="629262"/>
    <lineage>
        <taxon>Bacteria</taxon>
        <taxon>Pseudomonadati</taxon>
        <taxon>Pseudomonadota</taxon>
        <taxon>Gammaproteobacteria</taxon>
        <taxon>Pseudomonadales</taxon>
        <taxon>Pseudomonadaceae</taxon>
        <taxon>Pseudomonas</taxon>
        <taxon>Pseudomonas syringae</taxon>
    </lineage>
</organism>
<reference evidence="1 2" key="1">
    <citation type="journal article" date="2011" name="PLoS Pathog.">
        <title>Dynamic evolution of pathogenicity revealed by sequencing and comparative genomics of 19 Pseudomonas syringae isolates.</title>
        <authorList>
            <person name="Baltrus D.A."/>
            <person name="Nishimura M.T."/>
            <person name="Romanchuk A."/>
            <person name="Chang J.H."/>
            <person name="Mukhtar M.S."/>
            <person name="Cherkis K."/>
            <person name="Roach J."/>
            <person name="Grant S.R."/>
            <person name="Jones C.D."/>
            <person name="Dangl J.L."/>
        </authorList>
    </citation>
    <scope>NUCLEOTIDE SEQUENCE [LARGE SCALE GENOMIC DNA]</scope>
    <source>
        <strain evidence="2">M301072PT</strain>
    </source>
</reference>
<dbReference type="Proteomes" id="UP000004471">
    <property type="component" value="Unassembled WGS sequence"/>
</dbReference>
<gene>
    <name evidence="1" type="ORF">PSYJA_45881</name>
</gene>
<evidence type="ECO:0000313" key="2">
    <source>
        <dbReference type="Proteomes" id="UP000004471"/>
    </source>
</evidence>
<dbReference type="EMBL" id="AEAH01004308">
    <property type="protein sequence ID" value="EGH35999.1"/>
    <property type="molecule type" value="Genomic_DNA"/>
</dbReference>
<accession>F3G0K7</accession>
<dbReference type="AlphaFoldDB" id="F3G0K7"/>
<dbReference type="HOGENOM" id="CLU_220134_0_0_6"/>
<protein>
    <submittedName>
        <fullName evidence="1">Pyoverdine sidechain peptide synthetase III, L-Thr-L-Ser component</fullName>
    </submittedName>
</protein>
<dbReference type="Gene3D" id="2.30.38.10">
    <property type="entry name" value="Luciferase, Domain 3"/>
    <property type="match status" value="1"/>
</dbReference>
<feature type="non-terminal residue" evidence="1">
    <location>
        <position position="1"/>
    </location>
</feature>
<proteinExistence type="predicted"/>
<evidence type="ECO:0000313" key="1">
    <source>
        <dbReference type="EMBL" id="EGH35999.1"/>
    </source>
</evidence>
<name>F3G0K7_PSESX</name>
<sequence>IDNLKTHILDDGLLPAAQGVAAELYLGGVGLARGYH</sequence>